<evidence type="ECO:0000313" key="5">
    <source>
        <dbReference type="Proteomes" id="UP000199173"/>
    </source>
</evidence>
<sequence>MCDMLTGEIRHFIMSNYLLSLWSWPGIMVWYMLAFIQSSI</sequence>
<organism evidence="2 5">
    <name type="scientific">Kosakonia radicincitans</name>
    <dbReference type="NCBI Taxonomy" id="283686"/>
    <lineage>
        <taxon>Bacteria</taxon>
        <taxon>Pseudomonadati</taxon>
        <taxon>Pseudomonadota</taxon>
        <taxon>Gammaproteobacteria</taxon>
        <taxon>Enterobacterales</taxon>
        <taxon>Enterobacteriaceae</taxon>
        <taxon>Kosakonia</taxon>
    </lineage>
</organism>
<feature type="transmembrane region" description="Helical" evidence="1">
    <location>
        <begin position="12"/>
        <end position="33"/>
    </location>
</feature>
<accession>A0AAX2EPX6</accession>
<gene>
    <name evidence="3" type="ORF">SAMN03159428_01586</name>
    <name evidence="2" type="ORF">SAMN03159514_01592</name>
</gene>
<proteinExistence type="predicted"/>
<keyword evidence="1" id="KW-0472">Membrane</keyword>
<keyword evidence="1" id="KW-0812">Transmembrane</keyword>
<name>A0AAX2EPX6_9ENTR</name>
<keyword evidence="4" id="KW-1185">Reference proteome</keyword>
<dbReference type="EMBL" id="FOYJ01000003">
    <property type="protein sequence ID" value="SFR07234.1"/>
    <property type="molecule type" value="Genomic_DNA"/>
</dbReference>
<evidence type="ECO:0000313" key="3">
    <source>
        <dbReference type="EMBL" id="SFT67756.1"/>
    </source>
</evidence>
<dbReference type="Proteomes" id="UP000199173">
    <property type="component" value="Unassembled WGS sequence"/>
</dbReference>
<protein>
    <submittedName>
        <fullName evidence="2">Uncharacterized protein</fullName>
    </submittedName>
</protein>
<keyword evidence="1" id="KW-1133">Transmembrane helix</keyword>
<evidence type="ECO:0000313" key="2">
    <source>
        <dbReference type="EMBL" id="SFR07234.1"/>
    </source>
</evidence>
<dbReference type="EMBL" id="FPAV01000003">
    <property type="protein sequence ID" value="SFT67756.1"/>
    <property type="molecule type" value="Genomic_DNA"/>
</dbReference>
<dbReference type="Proteomes" id="UP000198760">
    <property type="component" value="Unassembled WGS sequence"/>
</dbReference>
<evidence type="ECO:0000313" key="4">
    <source>
        <dbReference type="Proteomes" id="UP000198760"/>
    </source>
</evidence>
<comment type="caution">
    <text evidence="2">The sequence shown here is derived from an EMBL/GenBank/DDBJ whole genome shotgun (WGS) entry which is preliminary data.</text>
</comment>
<evidence type="ECO:0000256" key="1">
    <source>
        <dbReference type="SAM" id="Phobius"/>
    </source>
</evidence>
<dbReference type="AlphaFoldDB" id="A0AAX2EPX6"/>
<reference evidence="4 5" key="1">
    <citation type="submission" date="2016-10" db="EMBL/GenBank/DDBJ databases">
        <authorList>
            <person name="Varghese N."/>
            <person name="Submissions S."/>
        </authorList>
    </citation>
    <scope>NUCLEOTIDE SEQUENCE [LARGE SCALE GENOMIC DNA]</scope>
    <source>
        <strain evidence="3 4">NFIX06</strain>
        <strain evidence="2 5">NFIX08</strain>
    </source>
</reference>